<accession>A0A0B4X4F6</accession>
<sequence>MTNRRYARILPGSSKAEAKMTSEMLRAAVRNNALWCNSVCQAQGVPGEFSATLWLHRQGTPPFYPDVITLTGAGSAREQEEAIAVLIRSRKGGWGVKDSYAALTLTPLGFEILFEAEWIGIEAVEIHAPKEQSLTWKRITTAVELELWERAWGAGEPPQTTPIFAEPLLRNADIAFLAAFESEALCGGGILNRQSHVVGHSNVFAIKKRDRAIRAGLVQKAAEIFPGMPIVGYEHGDDLSDALELGFTSLGPLRVWGSPERLTEM</sequence>
<dbReference type="KEGG" id="rga:RGR602_CH02701"/>
<dbReference type="AlphaFoldDB" id="A0A0B4X4F6"/>
<dbReference type="EMBL" id="CP006877">
    <property type="protein sequence ID" value="AJD42021.1"/>
    <property type="molecule type" value="Genomic_DNA"/>
</dbReference>
<gene>
    <name evidence="1" type="ORF">RGR602_CH02701</name>
</gene>
<dbReference type="HOGENOM" id="CLU_078512_0_0_5"/>
<organism evidence="1 2">
    <name type="scientific">Rhizobium gallicum bv. gallicum R602sp</name>
    <dbReference type="NCBI Taxonomy" id="1041138"/>
    <lineage>
        <taxon>Bacteria</taxon>
        <taxon>Pseudomonadati</taxon>
        <taxon>Pseudomonadota</taxon>
        <taxon>Alphaproteobacteria</taxon>
        <taxon>Hyphomicrobiales</taxon>
        <taxon>Rhizobiaceae</taxon>
        <taxon>Rhizobium/Agrobacterium group</taxon>
        <taxon>Rhizobium</taxon>
    </lineage>
</organism>
<evidence type="ECO:0000313" key="1">
    <source>
        <dbReference type="EMBL" id="AJD42021.1"/>
    </source>
</evidence>
<evidence type="ECO:0000313" key="2">
    <source>
        <dbReference type="Proteomes" id="UP000031368"/>
    </source>
</evidence>
<dbReference type="Proteomes" id="UP000031368">
    <property type="component" value="Chromosome"/>
</dbReference>
<keyword evidence="2" id="KW-1185">Reference proteome</keyword>
<protein>
    <submittedName>
        <fullName evidence="1">Uncharacterized protein</fullName>
    </submittedName>
</protein>
<reference evidence="1 2" key="1">
    <citation type="submission" date="2013-11" db="EMBL/GenBank/DDBJ databases">
        <title>Complete genome sequence of Rhizobium gallicum bv. gallicum R602.</title>
        <authorList>
            <person name="Bustos P."/>
            <person name="Santamaria R.I."/>
            <person name="Lozano L."/>
            <person name="Acosta J.L."/>
            <person name="Ormeno-Orrillo E."/>
            <person name="Rogel M.A."/>
            <person name="Romero D."/>
            <person name="Cevallos M.A."/>
            <person name="Martinez-Romero E."/>
            <person name="Gonzalez V."/>
        </authorList>
    </citation>
    <scope>NUCLEOTIDE SEQUENCE [LARGE SCALE GENOMIC DNA]</scope>
    <source>
        <strain evidence="1 2">R602</strain>
    </source>
</reference>
<name>A0A0B4X4F6_9HYPH</name>
<proteinExistence type="predicted"/>